<evidence type="ECO:0000313" key="2">
    <source>
        <dbReference type="EMBL" id="KOS68297.1"/>
    </source>
</evidence>
<accession>A0ABR5K063</accession>
<evidence type="ECO:0000259" key="1">
    <source>
        <dbReference type="Pfam" id="PF00561"/>
    </source>
</evidence>
<dbReference type="Gene3D" id="3.40.50.1820">
    <property type="entry name" value="alpha/beta hydrolase"/>
    <property type="match status" value="1"/>
</dbReference>
<feature type="domain" description="AB hydrolase-1" evidence="1">
    <location>
        <begin position="14"/>
        <end position="116"/>
    </location>
</feature>
<dbReference type="EMBL" id="LGRV01000003">
    <property type="protein sequence ID" value="KOS68297.1"/>
    <property type="molecule type" value="Genomic_DNA"/>
</dbReference>
<evidence type="ECO:0000313" key="3">
    <source>
        <dbReference type="Proteomes" id="UP000050668"/>
    </source>
</evidence>
<reference evidence="3" key="1">
    <citation type="submission" date="2015-07" db="EMBL/GenBank/DDBJ databases">
        <title>Fjat-14205 dsm 2895.</title>
        <authorList>
            <person name="Liu B."/>
            <person name="Wang J."/>
            <person name="Zhu Y."/>
            <person name="Liu G."/>
            <person name="Chen Q."/>
            <person name="Chen Z."/>
            <person name="Lan J."/>
            <person name="Che J."/>
            <person name="Ge C."/>
            <person name="Shi H."/>
            <person name="Pan Z."/>
            <person name="Liu X."/>
        </authorList>
    </citation>
    <scope>NUCLEOTIDE SEQUENCE [LARGE SCALE GENOMIC DNA]</scope>
    <source>
        <strain evidence="3">DSM 25560</strain>
    </source>
</reference>
<dbReference type="Pfam" id="PF00561">
    <property type="entry name" value="Abhydrolase_1"/>
    <property type="match status" value="1"/>
</dbReference>
<dbReference type="SUPFAM" id="SSF53474">
    <property type="entry name" value="alpha/beta-Hydrolases"/>
    <property type="match status" value="1"/>
</dbReference>
<keyword evidence="2" id="KW-0378">Hydrolase</keyword>
<gene>
    <name evidence="2" type="ORF">AEA09_06820</name>
</gene>
<dbReference type="InterPro" id="IPR050266">
    <property type="entry name" value="AB_hydrolase_sf"/>
</dbReference>
<dbReference type="GO" id="GO:0016787">
    <property type="term" value="F:hydrolase activity"/>
    <property type="evidence" value="ECO:0007669"/>
    <property type="project" value="UniProtKB-KW"/>
</dbReference>
<organism evidence="2 3">
    <name type="scientific">Lysinibacillus contaminans</name>
    <dbReference type="NCBI Taxonomy" id="1293441"/>
    <lineage>
        <taxon>Bacteria</taxon>
        <taxon>Bacillati</taxon>
        <taxon>Bacillota</taxon>
        <taxon>Bacilli</taxon>
        <taxon>Bacillales</taxon>
        <taxon>Bacillaceae</taxon>
        <taxon>Lysinibacillus</taxon>
    </lineage>
</organism>
<dbReference type="InterPro" id="IPR000073">
    <property type="entry name" value="AB_hydrolase_1"/>
</dbReference>
<dbReference type="RefSeq" id="WP_053583118.1">
    <property type="nucleotide sequence ID" value="NZ_LGRV01000003.1"/>
</dbReference>
<sequence>MTLYFEEYGALEAPLLVFIHGGGVGGWMWEEQIKFFQDYHCLVPTLPEHGIQKGGSQFSIRESAKRLNDLIVEKANGQKINVVGFSLGAQIVVEMLSLQPTLIDKAMINSALTRPIALPKSILKSTVKLTYPLIKYKTFAKMQAKTLFIPPHLFNRYYEESCAVTPESLIRVMQENMNFKIPEAFPKVKSKMLVTVGERERGVMKNSAHDLVMSNANCHKIVWPDIGHGISLKEPSIFNDVLLNWLRNEVV</sequence>
<dbReference type="PANTHER" id="PTHR43798">
    <property type="entry name" value="MONOACYLGLYCEROL LIPASE"/>
    <property type="match status" value="1"/>
</dbReference>
<keyword evidence="3" id="KW-1185">Reference proteome</keyword>
<protein>
    <submittedName>
        <fullName evidence="2">Hydrolase</fullName>
    </submittedName>
</protein>
<name>A0ABR5K063_9BACI</name>
<proteinExistence type="predicted"/>
<dbReference type="InterPro" id="IPR029058">
    <property type="entry name" value="AB_hydrolase_fold"/>
</dbReference>
<dbReference type="Proteomes" id="UP000050668">
    <property type="component" value="Unassembled WGS sequence"/>
</dbReference>
<dbReference type="PANTHER" id="PTHR43798:SF5">
    <property type="entry name" value="MONOACYLGLYCEROL LIPASE ABHD6"/>
    <property type="match status" value="1"/>
</dbReference>
<comment type="caution">
    <text evidence="2">The sequence shown here is derived from an EMBL/GenBank/DDBJ whole genome shotgun (WGS) entry which is preliminary data.</text>
</comment>